<dbReference type="PROSITE" id="PS51257">
    <property type="entry name" value="PROKAR_LIPOPROTEIN"/>
    <property type="match status" value="1"/>
</dbReference>
<dbReference type="Gene3D" id="3.90.76.10">
    <property type="entry name" value="Dipeptide-binding Protein, Domain 1"/>
    <property type="match status" value="1"/>
</dbReference>
<dbReference type="PANTHER" id="PTHR30290">
    <property type="entry name" value="PERIPLASMIC BINDING COMPONENT OF ABC TRANSPORTER"/>
    <property type="match status" value="1"/>
</dbReference>
<dbReference type="RefSeq" id="WP_023055260.1">
    <property type="nucleotide sequence ID" value="NZ_JAUSTN010000008.1"/>
</dbReference>
<dbReference type="Proteomes" id="UP001236559">
    <property type="component" value="Unassembled WGS sequence"/>
</dbReference>
<sequence length="529" mass="57860">MKKFKKTLCVVLSLVMLLSLTACGGNKEKADGGKDGGKDEGKANGVIVIGVKGDVTSLDPHKENDSTSAQAVRSIYETLVKLDNDTNEFVPYLAKSFEYVEGSGNKDLKFTLNEGIKFHNGNPLTAEDVKFSLERQKSSGNVGHLVALIDNVEVLDDYNFIIHLTEPTSTILSSLSHMGCSILDKETVEPMDKEGKSLDENPIGTGPFKFKEWVLGSKWSLTKNEDYWNDKYKAQCDGLEWKVIPEETGRTVALQNGEIDLLMDVPNVDIKNIKADDKLDVLQYESTALEFLALNCSKPPFDNKALREAVAYCVNRPDIIQVQFNGEATPCETCIGPAAIGYTDDVVKREYSIEKAKEKLAEAGMPDGFSFTISTLGDARPRAAQVIQAACKEAGITVDIEVLEASAYYDKTGKAQHEAGYSGWIANAEPDNTFRPLFSSATIGVGGSNTSCFKSDKIDALLDKGSKSMDPKEKLEAYQGIAKIVSEECAQIPTCSEIGYIAKSKKIDGMIISPIRMHDFYGLHFVEGK</sequence>
<comment type="caution">
    <text evidence="6">The sequence shown here is derived from an EMBL/GenBank/DDBJ whole genome shotgun (WGS) entry which is preliminary data.</text>
</comment>
<dbReference type="InterPro" id="IPR000914">
    <property type="entry name" value="SBP_5_dom"/>
</dbReference>
<evidence type="ECO:0000256" key="2">
    <source>
        <dbReference type="ARBA" id="ARBA00022448"/>
    </source>
</evidence>
<dbReference type="PIRSF" id="PIRSF002741">
    <property type="entry name" value="MppA"/>
    <property type="match status" value="1"/>
</dbReference>
<dbReference type="EMBL" id="JAUSTN010000008">
    <property type="protein sequence ID" value="MDQ0275525.1"/>
    <property type="molecule type" value="Genomic_DNA"/>
</dbReference>
<feature type="chain" id="PRO_5045959800" evidence="4">
    <location>
        <begin position="25"/>
        <end position="529"/>
    </location>
</feature>
<feature type="signal peptide" evidence="4">
    <location>
        <begin position="1"/>
        <end position="24"/>
    </location>
</feature>
<dbReference type="InterPro" id="IPR030678">
    <property type="entry name" value="Peptide/Ni-bd"/>
</dbReference>
<keyword evidence="7" id="KW-1185">Reference proteome</keyword>
<dbReference type="Gene3D" id="3.40.190.10">
    <property type="entry name" value="Periplasmic binding protein-like II"/>
    <property type="match status" value="1"/>
</dbReference>
<keyword evidence="3 4" id="KW-0732">Signal</keyword>
<evidence type="ECO:0000256" key="4">
    <source>
        <dbReference type="SAM" id="SignalP"/>
    </source>
</evidence>
<keyword evidence="2" id="KW-0813">Transport</keyword>
<accession>A0ABU0AZY0</accession>
<protein>
    <submittedName>
        <fullName evidence="6">Peptide/nickel transport system substrate-binding protein</fullName>
    </submittedName>
</protein>
<evidence type="ECO:0000256" key="1">
    <source>
        <dbReference type="ARBA" id="ARBA00005695"/>
    </source>
</evidence>
<dbReference type="Pfam" id="PF00496">
    <property type="entry name" value="SBP_bac_5"/>
    <property type="match status" value="1"/>
</dbReference>
<reference evidence="6 7" key="1">
    <citation type="submission" date="2023-07" db="EMBL/GenBank/DDBJ databases">
        <title>Genomic Encyclopedia of Type Strains, Phase IV (KMG-IV): sequencing the most valuable type-strain genomes for metagenomic binning, comparative biology and taxonomic classification.</title>
        <authorList>
            <person name="Goeker M."/>
        </authorList>
    </citation>
    <scope>NUCLEOTIDE SEQUENCE [LARGE SCALE GENOMIC DNA]</scope>
    <source>
        <strain evidence="6 7">DSM 22616</strain>
    </source>
</reference>
<evidence type="ECO:0000313" key="7">
    <source>
        <dbReference type="Proteomes" id="UP001236559"/>
    </source>
</evidence>
<name>A0ABU0AZY0_9FIRM</name>
<evidence type="ECO:0000313" key="6">
    <source>
        <dbReference type="EMBL" id="MDQ0275525.1"/>
    </source>
</evidence>
<gene>
    <name evidence="6" type="ORF">J2S72_001554</name>
</gene>
<evidence type="ECO:0000256" key="3">
    <source>
        <dbReference type="ARBA" id="ARBA00022729"/>
    </source>
</evidence>
<evidence type="ECO:0000259" key="5">
    <source>
        <dbReference type="Pfam" id="PF00496"/>
    </source>
</evidence>
<dbReference type="SUPFAM" id="SSF53850">
    <property type="entry name" value="Periplasmic binding protein-like II"/>
    <property type="match status" value="1"/>
</dbReference>
<dbReference type="PANTHER" id="PTHR30290:SF9">
    <property type="entry name" value="OLIGOPEPTIDE-BINDING PROTEIN APPA"/>
    <property type="match status" value="1"/>
</dbReference>
<comment type="similarity">
    <text evidence="1">Belongs to the bacterial solute-binding protein 5 family.</text>
</comment>
<dbReference type="InterPro" id="IPR039424">
    <property type="entry name" value="SBP_5"/>
</dbReference>
<organism evidence="6 7">
    <name type="scientific">Peptoniphilus koenoeneniae</name>
    <dbReference type="NCBI Taxonomy" id="507751"/>
    <lineage>
        <taxon>Bacteria</taxon>
        <taxon>Bacillati</taxon>
        <taxon>Bacillota</taxon>
        <taxon>Tissierellia</taxon>
        <taxon>Tissierellales</taxon>
        <taxon>Peptoniphilaceae</taxon>
        <taxon>Peptoniphilus</taxon>
    </lineage>
</organism>
<proteinExistence type="inferred from homology"/>
<dbReference type="Gene3D" id="3.10.105.10">
    <property type="entry name" value="Dipeptide-binding Protein, Domain 3"/>
    <property type="match status" value="1"/>
</dbReference>
<feature type="domain" description="Solute-binding protein family 5" evidence="5">
    <location>
        <begin position="88"/>
        <end position="441"/>
    </location>
</feature>